<feature type="region of interest" description="Disordered" evidence="1">
    <location>
        <begin position="1"/>
        <end position="34"/>
    </location>
</feature>
<name>A0AAV5WTK1_9BILA</name>
<comment type="caution">
    <text evidence="2">The sequence shown here is derived from an EMBL/GenBank/DDBJ whole genome shotgun (WGS) entry which is preliminary data.</text>
</comment>
<feature type="non-terminal residue" evidence="2">
    <location>
        <position position="1"/>
    </location>
</feature>
<evidence type="ECO:0008006" key="4">
    <source>
        <dbReference type="Google" id="ProtNLM"/>
    </source>
</evidence>
<sequence>EDEEEEEEDEAHGDERVTDSFTFDSEDEDELEEEELEIIKTAEATAEASQRVAAVSRSIVRDKSAARKGQRDEVVKTIRSMTHCRVGTRTVDTRQMDMYNELEIKDKEVKAIVRSFAERQITVIGQVLLGWHNPETNRILIIDGRHRLAAIKQMQEKSLEDARKRGEKNPQWPVVKMMVDIVQGSRVSAVIKSMHRSSLKVKVTTFEKVVRLRTVLKKLNLIDNKTITLDMKSKLIKRHVSEGYAKYHVNGACLPEGEFAYFKAHAQEPLVDKTATLTGYLTARQVNGTKAMDLLKELAESTDKEQADATSKMLEEMQYSIKDFLEWNKYAAEDAAEVESSVVKSPISYACIRRLMTGNNRLANGRHGASVSAILEACERCLPPITFINPRMTAKSRLIETECTLYIFDND</sequence>
<feature type="compositionally biased region" description="Acidic residues" evidence="1">
    <location>
        <begin position="24"/>
        <end position="34"/>
    </location>
</feature>
<dbReference type="AlphaFoldDB" id="A0AAV5WTK1"/>
<gene>
    <name evidence="2" type="ORF">PFISCL1PPCAC_24880</name>
</gene>
<dbReference type="EMBL" id="BTSY01000006">
    <property type="protein sequence ID" value="GMT33583.1"/>
    <property type="molecule type" value="Genomic_DNA"/>
</dbReference>
<feature type="non-terminal residue" evidence="2">
    <location>
        <position position="411"/>
    </location>
</feature>
<organism evidence="2 3">
    <name type="scientific">Pristionchus fissidentatus</name>
    <dbReference type="NCBI Taxonomy" id="1538716"/>
    <lineage>
        <taxon>Eukaryota</taxon>
        <taxon>Metazoa</taxon>
        <taxon>Ecdysozoa</taxon>
        <taxon>Nematoda</taxon>
        <taxon>Chromadorea</taxon>
        <taxon>Rhabditida</taxon>
        <taxon>Rhabditina</taxon>
        <taxon>Diplogasteromorpha</taxon>
        <taxon>Diplogasteroidea</taxon>
        <taxon>Neodiplogasteridae</taxon>
        <taxon>Pristionchus</taxon>
    </lineage>
</organism>
<evidence type="ECO:0000313" key="2">
    <source>
        <dbReference type="EMBL" id="GMT33583.1"/>
    </source>
</evidence>
<evidence type="ECO:0000313" key="3">
    <source>
        <dbReference type="Proteomes" id="UP001432322"/>
    </source>
</evidence>
<dbReference type="Proteomes" id="UP001432322">
    <property type="component" value="Unassembled WGS sequence"/>
</dbReference>
<evidence type="ECO:0000256" key="1">
    <source>
        <dbReference type="SAM" id="MobiDB-lite"/>
    </source>
</evidence>
<feature type="compositionally biased region" description="Acidic residues" evidence="1">
    <location>
        <begin position="1"/>
        <end position="12"/>
    </location>
</feature>
<accession>A0AAV5WTK1</accession>
<proteinExistence type="predicted"/>
<protein>
    <recommendedName>
        <fullName evidence="4">ParB/Sulfiredoxin domain-containing protein</fullName>
    </recommendedName>
</protein>
<keyword evidence="3" id="KW-1185">Reference proteome</keyword>
<reference evidence="2" key="1">
    <citation type="submission" date="2023-10" db="EMBL/GenBank/DDBJ databases">
        <title>Genome assembly of Pristionchus species.</title>
        <authorList>
            <person name="Yoshida K."/>
            <person name="Sommer R.J."/>
        </authorList>
    </citation>
    <scope>NUCLEOTIDE SEQUENCE</scope>
    <source>
        <strain evidence="2">RS5133</strain>
    </source>
</reference>